<comment type="caution">
    <text evidence="2">The sequence shown here is derived from an EMBL/GenBank/DDBJ whole genome shotgun (WGS) entry which is preliminary data.</text>
</comment>
<evidence type="ECO:0000313" key="2">
    <source>
        <dbReference type="EMBL" id="GAA4079052.1"/>
    </source>
</evidence>
<reference evidence="3" key="1">
    <citation type="journal article" date="2019" name="Int. J. Syst. Evol. Microbiol.">
        <title>The Global Catalogue of Microorganisms (GCM) 10K type strain sequencing project: providing services to taxonomists for standard genome sequencing and annotation.</title>
        <authorList>
            <consortium name="The Broad Institute Genomics Platform"/>
            <consortium name="The Broad Institute Genome Sequencing Center for Infectious Disease"/>
            <person name="Wu L."/>
            <person name="Ma J."/>
        </authorList>
    </citation>
    <scope>NUCLEOTIDE SEQUENCE [LARGE SCALE GENOMIC DNA]</scope>
    <source>
        <strain evidence="3">JCM 16925</strain>
    </source>
</reference>
<feature type="region of interest" description="Disordered" evidence="1">
    <location>
        <begin position="1"/>
        <end position="24"/>
    </location>
</feature>
<dbReference type="EMBL" id="BAAAZY010000022">
    <property type="protein sequence ID" value="GAA4079052.1"/>
    <property type="molecule type" value="Genomic_DNA"/>
</dbReference>
<evidence type="ECO:0000313" key="3">
    <source>
        <dbReference type="Proteomes" id="UP001499984"/>
    </source>
</evidence>
<proteinExistence type="predicted"/>
<evidence type="ECO:0000256" key="1">
    <source>
        <dbReference type="SAM" id="MobiDB-lite"/>
    </source>
</evidence>
<dbReference type="Proteomes" id="UP001499984">
    <property type="component" value="Unassembled WGS sequence"/>
</dbReference>
<keyword evidence="3" id="KW-1185">Reference proteome</keyword>
<dbReference type="RefSeq" id="WP_425587556.1">
    <property type="nucleotide sequence ID" value="NZ_BAAAZY010000022.1"/>
</dbReference>
<name>A0ABP7W1N9_9ACTN</name>
<accession>A0ABP7W1N9</accession>
<sequence length="92" mass="10281">MWSQRGSDSNNVPGRPDPDDLGRHVRIHEGAELIRHGSRPCLKFGLSRRPGIRLCGTRLRDLTLDTASERVRRVPLVLDCLPTARPAPQLPP</sequence>
<organism evidence="2 3">
    <name type="scientific">Streptomyces shaanxiensis</name>
    <dbReference type="NCBI Taxonomy" id="653357"/>
    <lineage>
        <taxon>Bacteria</taxon>
        <taxon>Bacillati</taxon>
        <taxon>Actinomycetota</taxon>
        <taxon>Actinomycetes</taxon>
        <taxon>Kitasatosporales</taxon>
        <taxon>Streptomycetaceae</taxon>
        <taxon>Streptomyces</taxon>
    </lineage>
</organism>
<protein>
    <submittedName>
        <fullName evidence="2">Uncharacterized protein</fullName>
    </submittedName>
</protein>
<feature type="compositionally biased region" description="Polar residues" evidence="1">
    <location>
        <begin position="1"/>
        <end position="12"/>
    </location>
</feature>
<gene>
    <name evidence="2" type="ORF">GCM10022233_68380</name>
</gene>